<evidence type="ECO:0000313" key="3">
    <source>
        <dbReference type="Proteomes" id="UP000268535"/>
    </source>
</evidence>
<dbReference type="EMBL" id="ML010568">
    <property type="protein sequence ID" value="RKO95978.1"/>
    <property type="molecule type" value="Genomic_DNA"/>
</dbReference>
<accession>A0A4P9WV38</accession>
<name>A0A4P9WV38_9FUNG</name>
<keyword evidence="1" id="KW-1133">Transmembrane helix</keyword>
<feature type="transmembrane region" description="Helical" evidence="1">
    <location>
        <begin position="12"/>
        <end position="31"/>
    </location>
</feature>
<feature type="transmembrane region" description="Helical" evidence="1">
    <location>
        <begin position="51"/>
        <end position="79"/>
    </location>
</feature>
<dbReference type="Proteomes" id="UP000268535">
    <property type="component" value="Unassembled WGS sequence"/>
</dbReference>
<gene>
    <name evidence="2" type="ORF">CAUPRSCDRAFT_12320</name>
</gene>
<reference evidence="3" key="1">
    <citation type="journal article" date="2018" name="Nat. Microbiol.">
        <title>Leveraging single-cell genomics to expand the fungal tree of life.</title>
        <authorList>
            <person name="Ahrendt S.R."/>
            <person name="Quandt C.A."/>
            <person name="Ciobanu D."/>
            <person name="Clum A."/>
            <person name="Salamov A."/>
            <person name="Andreopoulos B."/>
            <person name="Cheng J.F."/>
            <person name="Woyke T."/>
            <person name="Pelin A."/>
            <person name="Henrissat B."/>
            <person name="Reynolds N.K."/>
            <person name="Benny G.L."/>
            <person name="Smith M.E."/>
            <person name="James T.Y."/>
            <person name="Grigoriev I.V."/>
        </authorList>
    </citation>
    <scope>NUCLEOTIDE SEQUENCE [LARGE SCALE GENOMIC DNA]</scope>
    <source>
        <strain evidence="3">ATCC 52028</strain>
    </source>
</reference>
<feature type="transmembrane region" description="Helical" evidence="1">
    <location>
        <begin position="100"/>
        <end position="123"/>
    </location>
</feature>
<keyword evidence="1" id="KW-0812">Transmembrane</keyword>
<evidence type="ECO:0000313" key="2">
    <source>
        <dbReference type="EMBL" id="RKO95978.1"/>
    </source>
</evidence>
<dbReference type="AlphaFoldDB" id="A0A4P9WV38"/>
<feature type="transmembrane region" description="Helical" evidence="1">
    <location>
        <begin position="143"/>
        <end position="163"/>
    </location>
</feature>
<evidence type="ECO:0000256" key="1">
    <source>
        <dbReference type="SAM" id="Phobius"/>
    </source>
</evidence>
<sequence>MASWYGYTGRRFVLLASLVGLQLVVFLSAVRSGGHGPRGVEGIDPASRQPLLLAIARAAARCIALDTALLLVGICKHVVARLRRDVPWLAYHLPWHHGPVVHVGLACMVLVWTAVHVACHYAIMAARSPAARDAVTSGAGATGHIALLLVLLAVVILWRYWVWQRRVAHSARRSALPTNRADVAHPAEPTEWAELTHEPEALYED</sequence>
<proteinExistence type="predicted"/>
<protein>
    <submittedName>
        <fullName evidence="2">Uncharacterized protein</fullName>
    </submittedName>
</protein>
<organism evidence="2 3">
    <name type="scientific">Caulochytrium protostelioides</name>
    <dbReference type="NCBI Taxonomy" id="1555241"/>
    <lineage>
        <taxon>Eukaryota</taxon>
        <taxon>Fungi</taxon>
        <taxon>Fungi incertae sedis</taxon>
        <taxon>Chytridiomycota</taxon>
        <taxon>Chytridiomycota incertae sedis</taxon>
        <taxon>Chytridiomycetes</taxon>
        <taxon>Caulochytriales</taxon>
        <taxon>Caulochytriaceae</taxon>
        <taxon>Caulochytrium</taxon>
    </lineage>
</organism>
<keyword evidence="1" id="KW-0472">Membrane</keyword>